<protein>
    <submittedName>
        <fullName evidence="7">Ethylene-responsive transcription factor SHINE 3</fullName>
    </submittedName>
</protein>
<feature type="domain" description="AP2/ERF" evidence="6">
    <location>
        <begin position="1"/>
        <end position="30"/>
    </location>
</feature>
<keyword evidence="2" id="KW-0805">Transcription regulation</keyword>
<dbReference type="InterPro" id="IPR036955">
    <property type="entry name" value="AP2/ERF_dom_sf"/>
</dbReference>
<keyword evidence="3" id="KW-0238">DNA-binding</keyword>
<evidence type="ECO:0000256" key="2">
    <source>
        <dbReference type="ARBA" id="ARBA00023015"/>
    </source>
</evidence>
<evidence type="ECO:0000259" key="6">
    <source>
        <dbReference type="PROSITE" id="PS51032"/>
    </source>
</evidence>
<dbReference type="PANTHER" id="PTHR31677:SF75">
    <property type="entry name" value="ETHYLENE-RESPONSIVE TRANSCRIPTION FACTOR ERF084"/>
    <property type="match status" value="1"/>
</dbReference>
<dbReference type="SUPFAM" id="SSF54171">
    <property type="entry name" value="DNA-binding domain"/>
    <property type="match status" value="1"/>
</dbReference>
<dbReference type="GO" id="GO:0003677">
    <property type="term" value="F:DNA binding"/>
    <property type="evidence" value="ECO:0007669"/>
    <property type="project" value="UniProtKB-KW"/>
</dbReference>
<dbReference type="GO" id="GO:0005634">
    <property type="term" value="C:nucleus"/>
    <property type="evidence" value="ECO:0007669"/>
    <property type="project" value="UniProtKB-SubCell"/>
</dbReference>
<evidence type="ECO:0000256" key="3">
    <source>
        <dbReference type="ARBA" id="ARBA00023125"/>
    </source>
</evidence>
<dbReference type="PROSITE" id="PS51032">
    <property type="entry name" value="AP2_ERF"/>
    <property type="match status" value="1"/>
</dbReference>
<proteinExistence type="predicted"/>
<dbReference type="InterPro" id="IPR016177">
    <property type="entry name" value="DNA-bd_dom_sf"/>
</dbReference>
<dbReference type="InterPro" id="IPR001471">
    <property type="entry name" value="AP2/ERF_dom"/>
</dbReference>
<gene>
    <name evidence="7" type="primary">SHN3</name>
    <name evidence="7" type="ORF">g.16778</name>
</gene>
<dbReference type="SMART" id="SM00380">
    <property type="entry name" value="AP2"/>
    <property type="match status" value="1"/>
</dbReference>
<evidence type="ECO:0000256" key="4">
    <source>
        <dbReference type="ARBA" id="ARBA00023163"/>
    </source>
</evidence>
<dbReference type="GO" id="GO:0003700">
    <property type="term" value="F:DNA-binding transcription factor activity"/>
    <property type="evidence" value="ECO:0007669"/>
    <property type="project" value="InterPro"/>
</dbReference>
<evidence type="ECO:0000313" key="7">
    <source>
        <dbReference type="EMBL" id="JAT65683.1"/>
    </source>
</evidence>
<dbReference type="Gene3D" id="3.30.730.10">
    <property type="entry name" value="AP2/ERF domain"/>
    <property type="match status" value="1"/>
</dbReference>
<evidence type="ECO:0000256" key="5">
    <source>
        <dbReference type="ARBA" id="ARBA00023242"/>
    </source>
</evidence>
<keyword evidence="5" id="KW-0539">Nucleus</keyword>
<dbReference type="AlphaFoldDB" id="A0A1D1ZFR2"/>
<evidence type="ECO:0000256" key="1">
    <source>
        <dbReference type="ARBA" id="ARBA00004123"/>
    </source>
</evidence>
<organism evidence="7">
    <name type="scientific">Anthurium amnicola</name>
    <dbReference type="NCBI Taxonomy" id="1678845"/>
    <lineage>
        <taxon>Eukaryota</taxon>
        <taxon>Viridiplantae</taxon>
        <taxon>Streptophyta</taxon>
        <taxon>Embryophyta</taxon>
        <taxon>Tracheophyta</taxon>
        <taxon>Spermatophyta</taxon>
        <taxon>Magnoliopsida</taxon>
        <taxon>Liliopsida</taxon>
        <taxon>Araceae</taxon>
        <taxon>Pothoideae</taxon>
        <taxon>Potheae</taxon>
        <taxon>Anthurium</taxon>
    </lineage>
</organism>
<sequence length="192" mass="19753">GTFDTPEDAARAYDEAARALRGAGARTNFAPPPPASSRAIQYSGLQPPPGAGFELLRAKLARNLQGIMGRAAGDDGSSETRVVDHITLASIFRCGTHLPRSKASSGKGVVRPSFVVPSSLGDAPPCLGSCSGINGLGADTWEAGEADVVGRDLGEEEDAVTGLTMGGGEQPGTRRRCRVASSVIVPPSFNSY</sequence>
<dbReference type="PANTHER" id="PTHR31677">
    <property type="entry name" value="AP2 DOMAIN CLASS TRANSCRIPTION FACTOR"/>
    <property type="match status" value="1"/>
</dbReference>
<reference evidence="7" key="1">
    <citation type="submission" date="2015-07" db="EMBL/GenBank/DDBJ databases">
        <title>Transcriptome Assembly of Anthurium amnicola.</title>
        <authorList>
            <person name="Suzuki J."/>
        </authorList>
    </citation>
    <scope>NUCLEOTIDE SEQUENCE</scope>
</reference>
<dbReference type="EMBL" id="GDJX01002253">
    <property type="protein sequence ID" value="JAT65683.1"/>
    <property type="molecule type" value="Transcribed_RNA"/>
</dbReference>
<accession>A0A1D1ZFR2</accession>
<feature type="non-terminal residue" evidence="7">
    <location>
        <position position="1"/>
    </location>
</feature>
<keyword evidence="4" id="KW-0804">Transcription</keyword>
<comment type="subcellular location">
    <subcellularLocation>
        <location evidence="1">Nucleus</location>
    </subcellularLocation>
</comment>
<name>A0A1D1ZFR2_9ARAE</name>